<organism evidence="1 2">
    <name type="scientific">Vitis vinifera</name>
    <name type="common">Grape</name>
    <dbReference type="NCBI Taxonomy" id="29760"/>
    <lineage>
        <taxon>Eukaryota</taxon>
        <taxon>Viridiplantae</taxon>
        <taxon>Streptophyta</taxon>
        <taxon>Embryophyta</taxon>
        <taxon>Tracheophyta</taxon>
        <taxon>Spermatophyta</taxon>
        <taxon>Magnoliopsida</taxon>
        <taxon>eudicotyledons</taxon>
        <taxon>Gunneridae</taxon>
        <taxon>Pentapetalae</taxon>
        <taxon>rosids</taxon>
        <taxon>Vitales</taxon>
        <taxon>Vitaceae</taxon>
        <taxon>Viteae</taxon>
        <taxon>Vitis</taxon>
    </lineage>
</organism>
<evidence type="ECO:0000313" key="1">
    <source>
        <dbReference type="EMBL" id="RVW82127.1"/>
    </source>
</evidence>
<proteinExistence type="predicted"/>
<dbReference type="Proteomes" id="UP000288805">
    <property type="component" value="Unassembled WGS sequence"/>
</dbReference>
<comment type="caution">
    <text evidence="1">The sequence shown here is derived from an EMBL/GenBank/DDBJ whole genome shotgun (WGS) entry which is preliminary data.</text>
</comment>
<accession>A0A438HCG5</accession>
<name>A0A438HCG5_VITVI</name>
<dbReference type="EMBL" id="QGNW01000244">
    <property type="protein sequence ID" value="RVW82127.1"/>
    <property type="molecule type" value="Genomic_DNA"/>
</dbReference>
<protein>
    <submittedName>
        <fullName evidence="1">Uncharacterized protein</fullName>
    </submittedName>
</protein>
<reference evidence="1 2" key="1">
    <citation type="journal article" date="2018" name="PLoS Genet.">
        <title>Population sequencing reveals clonal diversity and ancestral inbreeding in the grapevine cultivar Chardonnay.</title>
        <authorList>
            <person name="Roach M.J."/>
            <person name="Johnson D.L."/>
            <person name="Bohlmann J."/>
            <person name="van Vuuren H.J."/>
            <person name="Jones S.J."/>
            <person name="Pretorius I.S."/>
            <person name="Schmidt S.A."/>
            <person name="Borneman A.R."/>
        </authorList>
    </citation>
    <scope>NUCLEOTIDE SEQUENCE [LARGE SCALE GENOMIC DNA]</scope>
    <source>
        <strain evidence="2">cv. Chardonnay</strain>
        <tissue evidence="1">Leaf</tissue>
    </source>
</reference>
<gene>
    <name evidence="1" type="ORF">CK203_052509</name>
</gene>
<dbReference type="AlphaFoldDB" id="A0A438HCG5"/>
<evidence type="ECO:0000313" key="2">
    <source>
        <dbReference type="Proteomes" id="UP000288805"/>
    </source>
</evidence>
<sequence>MDQQVVTMDQLTTAMANVHEAISSLNTTCYTVCFTRSDRGSLTSSDTVCSFPNINDAHMESLPPKFKMPDIDHYMGIGCPRIHLRFYSAVIRAYGLDEMQMIMHFPLSLSGAM</sequence>